<name>U6MI02_9EIME</name>
<dbReference type="GO" id="GO:0016459">
    <property type="term" value="C:myosin complex"/>
    <property type="evidence" value="ECO:0007669"/>
    <property type="project" value="InterPro"/>
</dbReference>
<accession>U6MI02</accession>
<organism evidence="2 3">
    <name type="scientific">Eimeria necatrix</name>
    <dbReference type="NCBI Taxonomy" id="51315"/>
    <lineage>
        <taxon>Eukaryota</taxon>
        <taxon>Sar</taxon>
        <taxon>Alveolata</taxon>
        <taxon>Apicomplexa</taxon>
        <taxon>Conoidasida</taxon>
        <taxon>Coccidia</taxon>
        <taxon>Eucoccidiorida</taxon>
        <taxon>Eimeriorina</taxon>
        <taxon>Eimeriidae</taxon>
        <taxon>Eimeria</taxon>
    </lineage>
</organism>
<dbReference type="GO" id="GO:0005524">
    <property type="term" value="F:ATP binding"/>
    <property type="evidence" value="ECO:0007669"/>
    <property type="project" value="InterPro"/>
</dbReference>
<feature type="domain" description="Myosin motor" evidence="1">
    <location>
        <begin position="67"/>
        <end position="144"/>
    </location>
</feature>
<feature type="non-terminal residue" evidence="2">
    <location>
        <position position="1"/>
    </location>
</feature>
<dbReference type="VEuPathDB" id="ToxoDB:ENH_00023250"/>
<evidence type="ECO:0000313" key="3">
    <source>
        <dbReference type="Proteomes" id="UP000030754"/>
    </source>
</evidence>
<reference evidence="2" key="1">
    <citation type="submission" date="2013-10" db="EMBL/GenBank/DDBJ databases">
        <title>Genomic analysis of the causative agents of coccidiosis in chickens.</title>
        <authorList>
            <person name="Reid A.J."/>
            <person name="Blake D."/>
            <person name="Billington K."/>
            <person name="Browne H."/>
            <person name="Dunn M."/>
            <person name="Hung S."/>
            <person name="Kawahara F."/>
            <person name="Miranda-Saavedra D."/>
            <person name="Mourier T."/>
            <person name="Nagra H."/>
            <person name="Otto T.D."/>
            <person name="Rawlings N."/>
            <person name="Sanchez A."/>
            <person name="Sanders M."/>
            <person name="Subramaniam C."/>
            <person name="Tay Y."/>
            <person name="Dear P."/>
            <person name="Doerig C."/>
            <person name="Gruber A."/>
            <person name="Parkinson J."/>
            <person name="Shirley M."/>
            <person name="Wan K.L."/>
            <person name="Berriman M."/>
            <person name="Tomley F."/>
            <person name="Pain A."/>
        </authorList>
    </citation>
    <scope>NUCLEOTIDE SEQUENCE [LARGE SCALE GENOMIC DNA]</scope>
    <source>
        <strain evidence="2">Houghton</strain>
    </source>
</reference>
<dbReference type="Proteomes" id="UP000030754">
    <property type="component" value="Unassembled WGS sequence"/>
</dbReference>
<dbReference type="GeneID" id="25472495"/>
<sequence>GMTVWCDSAPSVLKNPSCLYAKCTVLEIMSNQTVKLKEIAEPGRETLADPLLISINPFGWSGSSLKEKQACELLSLEAAVVEEALLRRVTVSGTQAVAGRWRQQQAELQQQSLCKGVHERLFLWINKQINKNINKKQSLDTFVGAHPASQLAS</sequence>
<reference evidence="2" key="2">
    <citation type="submission" date="2013-10" db="EMBL/GenBank/DDBJ databases">
        <authorList>
            <person name="Aslett M."/>
        </authorList>
    </citation>
    <scope>NUCLEOTIDE SEQUENCE [LARGE SCALE GENOMIC DNA]</scope>
    <source>
        <strain evidence="2">Houghton</strain>
    </source>
</reference>
<dbReference type="Gene3D" id="1.20.120.720">
    <property type="entry name" value="Myosin VI head, motor domain, U50 subdomain"/>
    <property type="match status" value="1"/>
</dbReference>
<dbReference type="EMBL" id="HG722557">
    <property type="protein sequence ID" value="CDJ62698.1"/>
    <property type="molecule type" value="Genomic_DNA"/>
</dbReference>
<dbReference type="InterPro" id="IPR001609">
    <property type="entry name" value="Myosin_head_motor_dom-like"/>
</dbReference>
<dbReference type="Pfam" id="PF00063">
    <property type="entry name" value="Myosin_head"/>
    <property type="match status" value="1"/>
</dbReference>
<keyword evidence="3" id="KW-1185">Reference proteome</keyword>
<evidence type="ECO:0000259" key="1">
    <source>
        <dbReference type="Pfam" id="PF00063"/>
    </source>
</evidence>
<gene>
    <name evidence="2" type="ORF">ENH_00023250</name>
</gene>
<protein>
    <recommendedName>
        <fullName evidence="1">Myosin motor domain-containing protein</fullName>
    </recommendedName>
</protein>
<evidence type="ECO:0000313" key="2">
    <source>
        <dbReference type="EMBL" id="CDJ62698.1"/>
    </source>
</evidence>
<dbReference type="AlphaFoldDB" id="U6MI02"/>
<dbReference type="SUPFAM" id="SSF52540">
    <property type="entry name" value="P-loop containing nucleoside triphosphate hydrolases"/>
    <property type="match status" value="1"/>
</dbReference>
<dbReference type="RefSeq" id="XP_013440060.1">
    <property type="nucleotide sequence ID" value="XM_013584606.1"/>
</dbReference>
<dbReference type="GO" id="GO:0003774">
    <property type="term" value="F:cytoskeletal motor activity"/>
    <property type="evidence" value="ECO:0007669"/>
    <property type="project" value="InterPro"/>
</dbReference>
<proteinExistence type="predicted"/>
<dbReference type="InterPro" id="IPR027417">
    <property type="entry name" value="P-loop_NTPase"/>
</dbReference>